<sequence length="29" mass="3264">MAPQEANIQGSEGHTPTPHYWHYSLVNVV</sequence>
<protein>
    <submittedName>
        <fullName evidence="1">Uncharacterized protein</fullName>
    </submittedName>
</protein>
<dbReference type="Gramene" id="OMP06042">
    <property type="protein sequence ID" value="OMP06042"/>
    <property type="gene ID" value="CCACVL1_01738"/>
</dbReference>
<name>A0A1R3KG25_COCAP</name>
<comment type="caution">
    <text evidence="1">The sequence shown here is derived from an EMBL/GenBank/DDBJ whole genome shotgun (WGS) entry which is preliminary data.</text>
</comment>
<proteinExistence type="predicted"/>
<gene>
    <name evidence="1" type="ORF">CCACVL1_01738</name>
</gene>
<dbReference type="EMBL" id="AWWV01005060">
    <property type="protein sequence ID" value="OMP06042.1"/>
    <property type="molecule type" value="Genomic_DNA"/>
</dbReference>
<dbReference type="AlphaFoldDB" id="A0A1R3KG25"/>
<reference evidence="1 2" key="1">
    <citation type="submission" date="2013-09" db="EMBL/GenBank/DDBJ databases">
        <title>Corchorus capsularis genome sequencing.</title>
        <authorList>
            <person name="Alam M."/>
            <person name="Haque M.S."/>
            <person name="Islam M.S."/>
            <person name="Emdad E.M."/>
            <person name="Islam M.M."/>
            <person name="Ahmed B."/>
            <person name="Halim A."/>
            <person name="Hossen Q.M.M."/>
            <person name="Hossain M.Z."/>
            <person name="Ahmed R."/>
            <person name="Khan M.M."/>
            <person name="Islam R."/>
            <person name="Rashid M.M."/>
            <person name="Khan S.A."/>
            <person name="Rahman M.S."/>
            <person name="Alam M."/>
        </authorList>
    </citation>
    <scope>NUCLEOTIDE SEQUENCE [LARGE SCALE GENOMIC DNA]</scope>
    <source>
        <strain evidence="2">cv. CVL-1</strain>
        <tissue evidence="1">Whole seedling</tissue>
    </source>
</reference>
<accession>A0A1R3KG25</accession>
<dbReference type="Proteomes" id="UP000188268">
    <property type="component" value="Unassembled WGS sequence"/>
</dbReference>
<organism evidence="1 2">
    <name type="scientific">Corchorus capsularis</name>
    <name type="common">Jute</name>
    <dbReference type="NCBI Taxonomy" id="210143"/>
    <lineage>
        <taxon>Eukaryota</taxon>
        <taxon>Viridiplantae</taxon>
        <taxon>Streptophyta</taxon>
        <taxon>Embryophyta</taxon>
        <taxon>Tracheophyta</taxon>
        <taxon>Spermatophyta</taxon>
        <taxon>Magnoliopsida</taxon>
        <taxon>eudicotyledons</taxon>
        <taxon>Gunneridae</taxon>
        <taxon>Pentapetalae</taxon>
        <taxon>rosids</taxon>
        <taxon>malvids</taxon>
        <taxon>Malvales</taxon>
        <taxon>Malvaceae</taxon>
        <taxon>Grewioideae</taxon>
        <taxon>Apeibeae</taxon>
        <taxon>Corchorus</taxon>
    </lineage>
</organism>
<evidence type="ECO:0000313" key="2">
    <source>
        <dbReference type="Proteomes" id="UP000188268"/>
    </source>
</evidence>
<keyword evidence="2" id="KW-1185">Reference proteome</keyword>
<evidence type="ECO:0000313" key="1">
    <source>
        <dbReference type="EMBL" id="OMP06042.1"/>
    </source>
</evidence>